<dbReference type="InterPro" id="IPR022691">
    <property type="entry name" value="Tscrpt_elong_fac_GreA/B_N"/>
</dbReference>
<dbReference type="NCBIfam" id="TIGR01462">
    <property type="entry name" value="greA"/>
    <property type="match status" value="1"/>
</dbReference>
<dbReference type="PIRSF" id="PIRSF006092">
    <property type="entry name" value="GreA_GreB"/>
    <property type="match status" value="1"/>
</dbReference>
<evidence type="ECO:0000256" key="2">
    <source>
        <dbReference type="ARBA" id="ARBA00013729"/>
    </source>
</evidence>
<dbReference type="GO" id="GO:0003677">
    <property type="term" value="F:DNA binding"/>
    <property type="evidence" value="ECO:0007669"/>
    <property type="project" value="UniProtKB-UniRule"/>
</dbReference>
<keyword evidence="4 8" id="KW-0238">DNA-binding</keyword>
<evidence type="ECO:0000259" key="10">
    <source>
        <dbReference type="Pfam" id="PF01272"/>
    </source>
</evidence>
<keyword evidence="3 8" id="KW-0805">Transcription regulation</keyword>
<protein>
    <recommendedName>
        <fullName evidence="2 8">Transcription elongation factor GreA</fullName>
    </recommendedName>
    <alternativeName>
        <fullName evidence="7 8">Transcript cleavage factor GreA</fullName>
    </alternativeName>
</protein>
<evidence type="ECO:0000256" key="5">
    <source>
        <dbReference type="ARBA" id="ARBA00023163"/>
    </source>
</evidence>
<dbReference type="InterPro" id="IPR006359">
    <property type="entry name" value="Tscrpt_elong_fac_GreA"/>
</dbReference>
<comment type="similarity">
    <text evidence="1 8 9">Belongs to the GreA/GreB family.</text>
</comment>
<dbReference type="InterPro" id="IPR001437">
    <property type="entry name" value="Tscrpt_elong_fac_GreA/B_C"/>
</dbReference>
<keyword evidence="12" id="KW-0251">Elongation factor</keyword>
<evidence type="ECO:0000256" key="7">
    <source>
        <dbReference type="ARBA" id="ARBA00030776"/>
    </source>
</evidence>
<dbReference type="Pfam" id="PF03449">
    <property type="entry name" value="GreA_GreB_N"/>
    <property type="match status" value="1"/>
</dbReference>
<evidence type="ECO:0000313" key="12">
    <source>
        <dbReference type="EMBL" id="ODA35489.1"/>
    </source>
</evidence>
<dbReference type="GO" id="GO:0070063">
    <property type="term" value="F:RNA polymerase binding"/>
    <property type="evidence" value="ECO:0007669"/>
    <property type="project" value="InterPro"/>
</dbReference>
<dbReference type="AlphaFoldDB" id="A0A1C3EQJ8"/>
<feature type="domain" description="Transcription elongation factor GreA/GreB C-terminal" evidence="10">
    <location>
        <begin position="81"/>
        <end position="157"/>
    </location>
</feature>
<proteinExistence type="inferred from homology"/>
<dbReference type="InterPro" id="IPR023459">
    <property type="entry name" value="Tscrpt_elong_fac_GreA/B_fam"/>
</dbReference>
<dbReference type="EMBL" id="LYDR01000033">
    <property type="protein sequence ID" value="ODA35489.1"/>
    <property type="molecule type" value="Genomic_DNA"/>
</dbReference>
<evidence type="ECO:0000256" key="3">
    <source>
        <dbReference type="ARBA" id="ARBA00023015"/>
    </source>
</evidence>
<dbReference type="GO" id="GO:0006354">
    <property type="term" value="P:DNA-templated transcription elongation"/>
    <property type="evidence" value="ECO:0007669"/>
    <property type="project" value="TreeGrafter"/>
</dbReference>
<dbReference type="HAMAP" id="MF_00105">
    <property type="entry name" value="GreA_GreB"/>
    <property type="match status" value="1"/>
</dbReference>
<dbReference type="OrthoDB" id="9808774at2"/>
<reference evidence="12 13" key="1">
    <citation type="submission" date="2016-05" db="EMBL/GenBank/DDBJ databases">
        <title>Genomic and physiological characterization of Planctopirus sp. isolated from fresh water lake.</title>
        <authorList>
            <person name="Subhash Y."/>
            <person name="Ramana C."/>
        </authorList>
    </citation>
    <scope>NUCLEOTIDE SEQUENCE [LARGE SCALE GENOMIC DNA]</scope>
    <source>
        <strain evidence="12 13">JC280</strain>
    </source>
</reference>
<evidence type="ECO:0000256" key="1">
    <source>
        <dbReference type="ARBA" id="ARBA00008213"/>
    </source>
</evidence>
<dbReference type="GO" id="GO:0032784">
    <property type="term" value="P:regulation of DNA-templated transcription elongation"/>
    <property type="evidence" value="ECO:0007669"/>
    <property type="project" value="UniProtKB-UniRule"/>
</dbReference>
<dbReference type="InterPro" id="IPR036953">
    <property type="entry name" value="GreA/GreB_C_sf"/>
</dbReference>
<organism evidence="12 13">
    <name type="scientific">Planctopirus hydrillae</name>
    <dbReference type="NCBI Taxonomy" id="1841610"/>
    <lineage>
        <taxon>Bacteria</taxon>
        <taxon>Pseudomonadati</taxon>
        <taxon>Planctomycetota</taxon>
        <taxon>Planctomycetia</taxon>
        <taxon>Planctomycetales</taxon>
        <taxon>Planctomycetaceae</taxon>
        <taxon>Planctopirus</taxon>
    </lineage>
</organism>
<dbReference type="NCBIfam" id="NF001263">
    <property type="entry name" value="PRK00226.1-4"/>
    <property type="match status" value="1"/>
</dbReference>
<dbReference type="Gene3D" id="1.10.287.180">
    <property type="entry name" value="Transcription elongation factor, GreA/GreB, N-terminal domain"/>
    <property type="match status" value="1"/>
</dbReference>
<dbReference type="FunFam" id="1.10.287.180:FF:000001">
    <property type="entry name" value="Transcription elongation factor GreA"/>
    <property type="match status" value="1"/>
</dbReference>
<keyword evidence="5 8" id="KW-0804">Transcription</keyword>
<sequence>MELQPISREGYDKLKEEIRKLEHDDMPKIAEAIAEARAEGDLKENAEYHGQREEQGRLQARINSLKSKLASCYIVDKSTLPKGVVAFGTRVTVKNTDDGDIEKYEFVGPGEEDYMSDVMKILTTSPLASALLGKKVNDKVSIQVPRGTINYEITEIEELA</sequence>
<evidence type="ECO:0000256" key="4">
    <source>
        <dbReference type="ARBA" id="ARBA00023125"/>
    </source>
</evidence>
<dbReference type="Gene3D" id="3.10.50.30">
    <property type="entry name" value="Transcription elongation factor, GreA/GreB, C-terminal domain"/>
    <property type="match status" value="1"/>
</dbReference>
<comment type="caution">
    <text evidence="12">The sequence shown here is derived from an EMBL/GenBank/DDBJ whole genome shotgun (WGS) entry which is preliminary data.</text>
</comment>
<dbReference type="PROSITE" id="PS00829">
    <property type="entry name" value="GREAB_1"/>
    <property type="match status" value="1"/>
</dbReference>
<dbReference type="PANTHER" id="PTHR30437:SF4">
    <property type="entry name" value="TRANSCRIPTION ELONGATION FACTOR GREA"/>
    <property type="match status" value="1"/>
</dbReference>
<keyword evidence="12" id="KW-0648">Protein biosynthesis</keyword>
<evidence type="ECO:0000256" key="6">
    <source>
        <dbReference type="ARBA" id="ARBA00024916"/>
    </source>
</evidence>
<dbReference type="GO" id="GO:0003746">
    <property type="term" value="F:translation elongation factor activity"/>
    <property type="evidence" value="ECO:0007669"/>
    <property type="project" value="UniProtKB-KW"/>
</dbReference>
<dbReference type="InterPro" id="IPR028624">
    <property type="entry name" value="Tscrpt_elong_fac_GreA/B"/>
</dbReference>
<evidence type="ECO:0000256" key="9">
    <source>
        <dbReference type="RuleBase" id="RU000556"/>
    </source>
</evidence>
<keyword evidence="13" id="KW-1185">Reference proteome</keyword>
<dbReference type="Proteomes" id="UP000094828">
    <property type="component" value="Unassembled WGS sequence"/>
</dbReference>
<name>A0A1C3EQJ8_9PLAN</name>
<evidence type="ECO:0000256" key="8">
    <source>
        <dbReference type="HAMAP-Rule" id="MF_00105"/>
    </source>
</evidence>
<comment type="function">
    <text evidence="6 8 9">Necessary for efficient RNA polymerase transcription elongation past template-encoded arresting sites. The arresting sites in DNA have the property of trapping a certain fraction of elongating RNA polymerases that pass through, resulting in locked ternary complexes. Cleavage of the nascent transcript by cleavage factors such as GreA or GreB allows the resumption of elongation from the new 3'terminus. GreA releases sequences of 2 to 3 nucleotides.</text>
</comment>
<dbReference type="STRING" id="1841610.A6X21_16915"/>
<dbReference type="Pfam" id="PF01272">
    <property type="entry name" value="GreA_GreB"/>
    <property type="match status" value="1"/>
</dbReference>
<evidence type="ECO:0000259" key="11">
    <source>
        <dbReference type="Pfam" id="PF03449"/>
    </source>
</evidence>
<dbReference type="InterPro" id="IPR018151">
    <property type="entry name" value="TF_GreA/GreB_CS"/>
</dbReference>
<dbReference type="SUPFAM" id="SSF46557">
    <property type="entry name" value="GreA transcript cleavage protein, N-terminal domain"/>
    <property type="match status" value="1"/>
</dbReference>
<dbReference type="SUPFAM" id="SSF54534">
    <property type="entry name" value="FKBP-like"/>
    <property type="match status" value="1"/>
</dbReference>
<evidence type="ECO:0000313" key="13">
    <source>
        <dbReference type="Proteomes" id="UP000094828"/>
    </source>
</evidence>
<dbReference type="InterPro" id="IPR036805">
    <property type="entry name" value="Tscrpt_elong_fac_GreA/B_N_sf"/>
</dbReference>
<dbReference type="PANTHER" id="PTHR30437">
    <property type="entry name" value="TRANSCRIPTION ELONGATION FACTOR GREA"/>
    <property type="match status" value="1"/>
</dbReference>
<feature type="domain" description="Transcription elongation factor GreA/GreB N-terminal" evidence="11">
    <location>
        <begin position="5"/>
        <end position="74"/>
    </location>
</feature>
<accession>A0A1C3EQJ8</accession>
<gene>
    <name evidence="8" type="primary">greA</name>
    <name evidence="12" type="ORF">A6X21_16915</name>
</gene>